<gene>
    <name evidence="1" type="ORF">ATC1_1251</name>
</gene>
<dbReference type="EMBL" id="DF968180">
    <property type="protein sequence ID" value="GAP39521.1"/>
    <property type="molecule type" value="Genomic_DNA"/>
</dbReference>
<dbReference type="Proteomes" id="UP000053370">
    <property type="component" value="Unassembled WGS sequence"/>
</dbReference>
<accession>A0A0K8PA56</accession>
<dbReference type="RefSeq" id="WP_269079288.1">
    <property type="nucleotide sequence ID" value="NZ_DF968180.1"/>
</dbReference>
<organism evidence="1">
    <name type="scientific">Flexilinea flocculi</name>
    <dbReference type="NCBI Taxonomy" id="1678840"/>
    <lineage>
        <taxon>Bacteria</taxon>
        <taxon>Bacillati</taxon>
        <taxon>Chloroflexota</taxon>
        <taxon>Anaerolineae</taxon>
        <taxon>Anaerolineales</taxon>
        <taxon>Anaerolineaceae</taxon>
        <taxon>Flexilinea</taxon>
    </lineage>
</organism>
<dbReference type="AlphaFoldDB" id="A0A0K8PA56"/>
<keyword evidence="2" id="KW-1185">Reference proteome</keyword>
<proteinExistence type="predicted"/>
<protein>
    <submittedName>
        <fullName evidence="1">Uncharacterized protein</fullName>
    </submittedName>
</protein>
<evidence type="ECO:0000313" key="1">
    <source>
        <dbReference type="EMBL" id="GAP39521.1"/>
    </source>
</evidence>
<evidence type="ECO:0000313" key="2">
    <source>
        <dbReference type="Proteomes" id="UP000053370"/>
    </source>
</evidence>
<name>A0A0K8PA56_9CHLR</name>
<reference evidence="1" key="1">
    <citation type="journal article" date="2015" name="Genome Announc.">
        <title>Draft Genome Sequence of Anaerolineae Strain TC1, a Novel Isolate from a Methanogenic Wastewater Treatment System.</title>
        <authorList>
            <person name="Matsuura N."/>
            <person name="Tourlousse D.M."/>
            <person name="Sun L."/>
            <person name="Toyonaga M."/>
            <person name="Kuroda K."/>
            <person name="Ohashi A."/>
            <person name="Cruz R."/>
            <person name="Yamaguchi T."/>
            <person name="Sekiguchi Y."/>
        </authorList>
    </citation>
    <scope>NUCLEOTIDE SEQUENCE [LARGE SCALE GENOMIC DNA]</scope>
    <source>
        <strain evidence="1">TC1</strain>
    </source>
</reference>
<dbReference type="STRING" id="1678840.ATC1_1251"/>
<sequence>MVRFILMPEISIVLSRKSHGGGLFSDYDSEMLLKPAVKTA</sequence>